<gene>
    <name evidence="8" type="ORF">ABID29_000877</name>
</gene>
<feature type="signal peptide" evidence="6">
    <location>
        <begin position="1"/>
        <end position="24"/>
    </location>
</feature>
<accession>A0ABV2FGS3</accession>
<dbReference type="Gene3D" id="2.60.40.1280">
    <property type="match status" value="1"/>
</dbReference>
<keyword evidence="3" id="KW-0964">Secreted</keyword>
<evidence type="ECO:0000259" key="7">
    <source>
        <dbReference type="Pfam" id="PF17961"/>
    </source>
</evidence>
<evidence type="ECO:0000256" key="5">
    <source>
        <dbReference type="ARBA" id="ARBA00023088"/>
    </source>
</evidence>
<name>A0ABV2FGS3_9STRE</name>
<evidence type="ECO:0000256" key="2">
    <source>
        <dbReference type="ARBA" id="ARBA00022512"/>
    </source>
</evidence>
<feature type="domain" description="SDR-like Ig" evidence="7">
    <location>
        <begin position="52"/>
        <end position="143"/>
    </location>
</feature>
<evidence type="ECO:0000313" key="9">
    <source>
        <dbReference type="Proteomes" id="UP001549122"/>
    </source>
</evidence>
<feature type="chain" id="PRO_5045689290" evidence="6">
    <location>
        <begin position="25"/>
        <end position="416"/>
    </location>
</feature>
<dbReference type="InterPro" id="IPR008966">
    <property type="entry name" value="Adhesion_dom_sf"/>
</dbReference>
<comment type="caution">
    <text evidence="8">The sequence shown here is derived from an EMBL/GenBank/DDBJ whole genome shotgun (WGS) entry which is preliminary data.</text>
</comment>
<keyword evidence="4 6" id="KW-0732">Signal</keyword>
<evidence type="ECO:0000256" key="4">
    <source>
        <dbReference type="ARBA" id="ARBA00022729"/>
    </source>
</evidence>
<dbReference type="Pfam" id="PF17961">
    <property type="entry name" value="Big_8"/>
    <property type="match status" value="1"/>
</dbReference>
<proteinExistence type="predicted"/>
<keyword evidence="5" id="KW-0572">Peptidoglycan-anchor</keyword>
<keyword evidence="2" id="KW-0134">Cell wall</keyword>
<protein>
    <submittedName>
        <fullName evidence="8">Surface anchored protein</fullName>
    </submittedName>
</protein>
<dbReference type="RefSeq" id="WP_354364641.1">
    <property type="nucleotide sequence ID" value="NZ_JBEPLO010000007.1"/>
</dbReference>
<comment type="subcellular location">
    <subcellularLocation>
        <location evidence="1">Secreted</location>
        <location evidence="1">Cell wall</location>
        <topology evidence="1">Peptidoglycan-anchor</topology>
    </subcellularLocation>
</comment>
<evidence type="ECO:0000256" key="3">
    <source>
        <dbReference type="ARBA" id="ARBA00022525"/>
    </source>
</evidence>
<keyword evidence="9" id="KW-1185">Reference proteome</keyword>
<reference evidence="8 9" key="1">
    <citation type="submission" date="2024-06" db="EMBL/GenBank/DDBJ databases">
        <title>Genomic Encyclopedia of Type Strains, Phase IV (KMG-IV): sequencing the most valuable type-strain genomes for metagenomic binning, comparative biology and taxonomic classification.</title>
        <authorList>
            <person name="Goeker M."/>
        </authorList>
    </citation>
    <scope>NUCLEOTIDE SEQUENCE [LARGE SCALE GENOMIC DNA]</scope>
    <source>
        <strain evidence="8 9">DSM 28303</strain>
    </source>
</reference>
<evidence type="ECO:0000256" key="1">
    <source>
        <dbReference type="ARBA" id="ARBA00004168"/>
    </source>
</evidence>
<dbReference type="Proteomes" id="UP001549122">
    <property type="component" value="Unassembled WGS sequence"/>
</dbReference>
<sequence>MKKCFTFFLTLSILLWLKTSQVTAESQGQDKEVLIQRLYLSRAQGEDAIDLVKQWELFRVNVDFVIPEDIAQGGGKTEIVLPTELKFGNLGDFDVQDEEGNVIGKARMNPGTKTLTVTYTDQILNRPRAEGTFFFYAQVDHHKDIPYMIPVDFTVDGQRLSAGELNFAGKEEQVETRINKSAWQEDANLNQATHVVSLNRSQESMEDLVVSEQLQHQNMVYLLDSFRVYKGQWSWQNHEWVLIDSVDITDQVSLSTSSQSYELSLGDLSPEEGVRIVYKTELTALPEIGQRLENQVHLDRAGHLRETVNGGYTYKKAGGFSQQMIYGLSIQVRDKQGLPVTGEFVQLFRTDTGEFVSSGSMDKEGHLIFRDLPKANYTIRMTIIKDGEAKKTEYFIGKEEFSQENPMLNYSIITKE</sequence>
<dbReference type="Gene3D" id="2.60.40.740">
    <property type="match status" value="1"/>
</dbReference>
<dbReference type="EMBL" id="JBEPLO010000007">
    <property type="protein sequence ID" value="MET3557767.1"/>
    <property type="molecule type" value="Genomic_DNA"/>
</dbReference>
<dbReference type="InterPro" id="IPR011252">
    <property type="entry name" value="Fibrogen-bd_dom1"/>
</dbReference>
<dbReference type="InterPro" id="IPR041171">
    <property type="entry name" value="SDR_Ig"/>
</dbReference>
<organism evidence="8 9">
    <name type="scientific">Streptococcus rupicaprae</name>
    <dbReference type="NCBI Taxonomy" id="759619"/>
    <lineage>
        <taxon>Bacteria</taxon>
        <taxon>Bacillati</taxon>
        <taxon>Bacillota</taxon>
        <taxon>Bacilli</taxon>
        <taxon>Lactobacillales</taxon>
        <taxon>Streptococcaceae</taxon>
        <taxon>Streptococcus</taxon>
    </lineage>
</organism>
<evidence type="ECO:0000256" key="6">
    <source>
        <dbReference type="SAM" id="SignalP"/>
    </source>
</evidence>
<dbReference type="SUPFAM" id="SSF49401">
    <property type="entry name" value="Bacterial adhesins"/>
    <property type="match status" value="2"/>
</dbReference>
<evidence type="ECO:0000313" key="8">
    <source>
        <dbReference type="EMBL" id="MET3557767.1"/>
    </source>
</evidence>